<evidence type="ECO:0000313" key="1">
    <source>
        <dbReference type="EMBL" id="CBL39437.1"/>
    </source>
</evidence>
<dbReference type="SUPFAM" id="SSF46689">
    <property type="entry name" value="Homeodomain-like"/>
    <property type="match status" value="2"/>
</dbReference>
<dbReference type="AlphaFoldDB" id="D4MVM1"/>
<accession>D4MVM1</accession>
<dbReference type="GO" id="GO:0004803">
    <property type="term" value="F:transposase activity"/>
    <property type="evidence" value="ECO:0007669"/>
    <property type="project" value="InterPro"/>
</dbReference>
<dbReference type="InterPro" id="IPR009057">
    <property type="entry name" value="Homeodomain-like_sf"/>
</dbReference>
<gene>
    <name evidence="1" type="ORF">CL2_26090</name>
</gene>
<dbReference type="KEGG" id="bprl:CL2_26090"/>
<dbReference type="Pfam" id="PF01527">
    <property type="entry name" value="HTH_Tnp_1"/>
    <property type="match status" value="2"/>
</dbReference>
<evidence type="ECO:0000313" key="2">
    <source>
        <dbReference type="Proteomes" id="UP000008960"/>
    </source>
</evidence>
<dbReference type="PATRIC" id="fig|245018.3.peg.2899"/>
<dbReference type="Proteomes" id="UP000008960">
    <property type="component" value="Chromosome"/>
</dbReference>
<sequence length="135" mass="16307">MQYTEEFKRGIVRTLLASGMTRREFADKTKITLMTLRKWVKQYKDEEIEKVDDNNRKKYSEEYKKRIVTQMLFDGITYKTMAKKTGISPQMLEYWDNKYRYIIIADHEKMINKRRKKVKTGATWHRYGAGAGRYE</sequence>
<reference evidence="1 2" key="1">
    <citation type="submission" date="2010-03" db="EMBL/GenBank/DDBJ databases">
        <title>The genome sequence of Clostridiales sp. SSC/2.</title>
        <authorList>
            <consortium name="metaHIT consortium -- http://www.metahit.eu/"/>
            <person name="Pajon A."/>
            <person name="Turner K."/>
            <person name="Parkhill J."/>
            <person name="Duncan S."/>
            <person name="Flint H."/>
        </authorList>
    </citation>
    <scope>NUCLEOTIDE SEQUENCE [LARGE SCALE GENOMIC DNA]</scope>
    <source>
        <strain evidence="1 2">SSC/2</strain>
    </source>
</reference>
<protein>
    <submittedName>
        <fullName evidence="1">Transposase</fullName>
    </submittedName>
</protein>
<dbReference type="InterPro" id="IPR051839">
    <property type="entry name" value="RD_transcriptional_regulator"/>
</dbReference>
<dbReference type="PANTHER" id="PTHR33215:SF13">
    <property type="entry name" value="PROTEIN DISTAL ANTENNA"/>
    <property type="match status" value="1"/>
</dbReference>
<dbReference type="PANTHER" id="PTHR33215">
    <property type="entry name" value="PROTEIN DISTAL ANTENNA"/>
    <property type="match status" value="1"/>
</dbReference>
<dbReference type="InterPro" id="IPR002514">
    <property type="entry name" value="Transposase_8"/>
</dbReference>
<dbReference type="EMBL" id="FP929061">
    <property type="protein sequence ID" value="CBL39437.1"/>
    <property type="molecule type" value="Genomic_DNA"/>
</dbReference>
<name>D4MVM1_ANAHA</name>
<organism evidence="1 2">
    <name type="scientific">Anaerostipes hadrus</name>
    <dbReference type="NCBI Taxonomy" id="649756"/>
    <lineage>
        <taxon>Bacteria</taxon>
        <taxon>Bacillati</taxon>
        <taxon>Bacillota</taxon>
        <taxon>Clostridia</taxon>
        <taxon>Lachnospirales</taxon>
        <taxon>Lachnospiraceae</taxon>
        <taxon>Anaerostipes</taxon>
    </lineage>
</organism>
<dbReference type="RefSeq" id="WP_009204042.1">
    <property type="nucleotide sequence ID" value="NC_021016.1"/>
</dbReference>
<proteinExistence type="predicted"/>
<dbReference type="GO" id="GO:0006313">
    <property type="term" value="P:DNA transposition"/>
    <property type="evidence" value="ECO:0007669"/>
    <property type="project" value="InterPro"/>
</dbReference>
<reference evidence="1 2" key="2">
    <citation type="submission" date="2010-03" db="EMBL/GenBank/DDBJ databases">
        <authorList>
            <person name="Pajon A."/>
        </authorList>
    </citation>
    <scope>NUCLEOTIDE SEQUENCE [LARGE SCALE GENOMIC DNA]</scope>
    <source>
        <strain evidence="1 2">SSC/2</strain>
    </source>
</reference>
<dbReference type="GO" id="GO:0003677">
    <property type="term" value="F:DNA binding"/>
    <property type="evidence" value="ECO:0007669"/>
    <property type="project" value="InterPro"/>
</dbReference>